<dbReference type="KEGG" id="mis:MICPUN_57322"/>
<dbReference type="InterPro" id="IPR036322">
    <property type="entry name" value="WD40_repeat_dom_sf"/>
</dbReference>
<dbReference type="OrthoDB" id="498115at2759"/>
<dbReference type="PROSITE" id="PS00678">
    <property type="entry name" value="WD_REPEATS_1"/>
    <property type="match status" value="2"/>
</dbReference>
<feature type="repeat" description="WD" evidence="3">
    <location>
        <begin position="323"/>
        <end position="344"/>
    </location>
</feature>
<gene>
    <name evidence="5" type="ORF">MICPUN_57322</name>
</gene>
<evidence type="ECO:0000313" key="5">
    <source>
        <dbReference type="EMBL" id="ACO61953.1"/>
    </source>
</evidence>
<feature type="repeat" description="WD" evidence="3">
    <location>
        <begin position="12"/>
        <end position="53"/>
    </location>
</feature>
<dbReference type="Gene3D" id="2.130.10.10">
    <property type="entry name" value="YVTN repeat-like/Quinoprotein amine dehydrogenase"/>
    <property type="match status" value="2"/>
</dbReference>
<dbReference type="STRING" id="296587.C1E2P8"/>
<dbReference type="InterPro" id="IPR020472">
    <property type="entry name" value="WD40_PAC1"/>
</dbReference>
<evidence type="ECO:0000256" key="2">
    <source>
        <dbReference type="ARBA" id="ARBA00022737"/>
    </source>
</evidence>
<dbReference type="SUPFAM" id="SSF50978">
    <property type="entry name" value="WD40 repeat-like"/>
    <property type="match status" value="1"/>
</dbReference>
<dbReference type="SMART" id="SM00320">
    <property type="entry name" value="WD40"/>
    <property type="match status" value="7"/>
</dbReference>
<feature type="compositionally biased region" description="Basic and acidic residues" evidence="4">
    <location>
        <begin position="357"/>
        <end position="383"/>
    </location>
</feature>
<keyword evidence="6" id="KW-1185">Reference proteome</keyword>
<dbReference type="InterPro" id="IPR015943">
    <property type="entry name" value="WD40/YVTN_repeat-like_dom_sf"/>
</dbReference>
<proteinExistence type="predicted"/>
<dbReference type="eggNOG" id="KOG0266">
    <property type="taxonomic scope" value="Eukaryota"/>
</dbReference>
<dbReference type="GeneID" id="8241886"/>
<keyword evidence="2" id="KW-0677">Repeat</keyword>
<feature type="repeat" description="WD" evidence="3">
    <location>
        <begin position="54"/>
        <end position="88"/>
    </location>
</feature>
<dbReference type="PROSITE" id="PS50294">
    <property type="entry name" value="WD_REPEATS_REGION"/>
    <property type="match status" value="4"/>
</dbReference>
<dbReference type="PANTHER" id="PTHR19879">
    <property type="entry name" value="TRANSCRIPTION INITIATION FACTOR TFIID"/>
    <property type="match status" value="1"/>
</dbReference>
<dbReference type="InterPro" id="IPR001680">
    <property type="entry name" value="WD40_rpt"/>
</dbReference>
<evidence type="ECO:0000256" key="3">
    <source>
        <dbReference type="PROSITE-ProRule" id="PRU00221"/>
    </source>
</evidence>
<dbReference type="Proteomes" id="UP000002009">
    <property type="component" value="Chromosome 3"/>
</dbReference>
<dbReference type="FunCoup" id="C1E2P8">
    <property type="interactions" value="1601"/>
</dbReference>
<protein>
    <submittedName>
        <fullName evidence="5">COMPASS/Set1C complex protein</fullName>
    </submittedName>
</protein>
<keyword evidence="1 3" id="KW-0853">WD repeat</keyword>
<accession>C1E2P8</accession>
<dbReference type="AlphaFoldDB" id="C1E2P8"/>
<reference evidence="5 6" key="1">
    <citation type="journal article" date="2009" name="Science">
        <title>Green evolution and dynamic adaptations revealed by genomes of the marine picoeukaryotes Micromonas.</title>
        <authorList>
            <person name="Worden A.Z."/>
            <person name="Lee J.H."/>
            <person name="Mock T."/>
            <person name="Rouze P."/>
            <person name="Simmons M.P."/>
            <person name="Aerts A.L."/>
            <person name="Allen A.E."/>
            <person name="Cuvelier M.L."/>
            <person name="Derelle E."/>
            <person name="Everett M.V."/>
            <person name="Foulon E."/>
            <person name="Grimwood J."/>
            <person name="Gundlach H."/>
            <person name="Henrissat B."/>
            <person name="Napoli C."/>
            <person name="McDonald S.M."/>
            <person name="Parker M.S."/>
            <person name="Rombauts S."/>
            <person name="Salamov A."/>
            <person name="Von Dassow P."/>
            <person name="Badger J.H."/>
            <person name="Coutinho P.M."/>
            <person name="Demir E."/>
            <person name="Dubchak I."/>
            <person name="Gentemann C."/>
            <person name="Eikrem W."/>
            <person name="Gready J.E."/>
            <person name="John U."/>
            <person name="Lanier W."/>
            <person name="Lindquist E.A."/>
            <person name="Lucas S."/>
            <person name="Mayer K.F."/>
            <person name="Moreau H."/>
            <person name="Not F."/>
            <person name="Otillar R."/>
            <person name="Panaud O."/>
            <person name="Pangilinan J."/>
            <person name="Paulsen I."/>
            <person name="Piegu B."/>
            <person name="Poliakov A."/>
            <person name="Robbens S."/>
            <person name="Schmutz J."/>
            <person name="Toulza E."/>
            <person name="Wyss T."/>
            <person name="Zelensky A."/>
            <person name="Zhou K."/>
            <person name="Armbrust E.V."/>
            <person name="Bhattacharya D."/>
            <person name="Goodenough U.W."/>
            <person name="Van de Peer Y."/>
            <person name="Grigoriev I.V."/>
        </authorList>
    </citation>
    <scope>NUCLEOTIDE SEQUENCE [LARGE SCALE GENOMIC DNA]</scope>
    <source>
        <strain evidence="6">RCC299 / NOUM17</strain>
    </source>
</reference>
<dbReference type="EMBL" id="CP001324">
    <property type="protein sequence ID" value="ACO61953.1"/>
    <property type="molecule type" value="Genomic_DNA"/>
</dbReference>
<feature type="repeat" description="WD" evidence="3">
    <location>
        <begin position="146"/>
        <end position="187"/>
    </location>
</feature>
<dbReference type="InParanoid" id="C1E2P8"/>
<sequence length="487" mass="50069">MPSPGFALARTLEGHSKSVAAVKFSPDGSVVASASADKTVRLWRVADGAQLCVLVGHERGCSDVAWTGCGRYLASASDDKNLHLWDVDPCSPHYGKTVRVFAGHTSHVFCCDVNSVCGANNVLASGSVDETVRLWDLRQGTCVNVLPAHSDPVTGVKFSPDGAILATCSYDGITRLWSVATGACLRTIVLGLGGGGLGGGGGGGGGAEGAEGAEDADTAGDKLAVIPGFVGNAVDDVAALADGVVINGGAGWGDGSYRNAPIGCIVPSTNGRYLLASTLDAHGSLRLWDAVKGRVVRTYAGRRGSRYCAFAAFADAEGTSYAVCGSEDGSVMAWDLRTGEVAQRIPGSDAAWTNVVGDERTKAEAEKRRGGSEKAENTAKLDGDGIEPATGSPGTPGRDEEDGDAGNRVGVPGREGKDGDGGDAVVSTDLNPEPKPPPPPTDPDGHDDAVVGLDFFRHGMLATSGLERDRTIKLWTTAGYRERARAS</sequence>
<organism evidence="5 6">
    <name type="scientific">Micromonas commoda (strain RCC299 / NOUM17 / CCMP2709)</name>
    <name type="common">Picoplanktonic green alga</name>
    <dbReference type="NCBI Taxonomy" id="296587"/>
    <lineage>
        <taxon>Eukaryota</taxon>
        <taxon>Viridiplantae</taxon>
        <taxon>Chlorophyta</taxon>
        <taxon>Mamiellophyceae</taxon>
        <taxon>Mamiellales</taxon>
        <taxon>Mamiellaceae</taxon>
        <taxon>Micromonas</taxon>
    </lineage>
</organism>
<dbReference type="PRINTS" id="PR00320">
    <property type="entry name" value="GPROTEINBRPT"/>
</dbReference>
<dbReference type="Pfam" id="PF00400">
    <property type="entry name" value="WD40"/>
    <property type="match status" value="5"/>
</dbReference>
<dbReference type="PROSITE" id="PS50082">
    <property type="entry name" value="WD_REPEATS_2"/>
    <property type="match status" value="5"/>
</dbReference>
<feature type="region of interest" description="Disordered" evidence="4">
    <location>
        <begin position="352"/>
        <end position="450"/>
    </location>
</feature>
<evidence type="ECO:0000256" key="4">
    <source>
        <dbReference type="SAM" id="MobiDB-lite"/>
    </source>
</evidence>
<name>C1E2P8_MICCC</name>
<dbReference type="InterPro" id="IPR019775">
    <property type="entry name" value="WD40_repeat_CS"/>
</dbReference>
<dbReference type="RefSeq" id="XP_002500695.1">
    <property type="nucleotide sequence ID" value="XM_002500649.1"/>
</dbReference>
<dbReference type="CDD" id="cd00200">
    <property type="entry name" value="WD40"/>
    <property type="match status" value="1"/>
</dbReference>
<feature type="compositionally biased region" description="Pro residues" evidence="4">
    <location>
        <begin position="433"/>
        <end position="442"/>
    </location>
</feature>
<feature type="repeat" description="WD" evidence="3">
    <location>
        <begin position="101"/>
        <end position="145"/>
    </location>
</feature>
<dbReference type="PANTHER" id="PTHR19879:SF9">
    <property type="entry name" value="TRANSCRIPTION INITIATION FACTOR TFIID SUBUNIT 5"/>
    <property type="match status" value="1"/>
</dbReference>
<evidence type="ECO:0000313" key="6">
    <source>
        <dbReference type="Proteomes" id="UP000002009"/>
    </source>
</evidence>
<evidence type="ECO:0000256" key="1">
    <source>
        <dbReference type="ARBA" id="ARBA00022574"/>
    </source>
</evidence>